<dbReference type="PROSITE" id="PS50975">
    <property type="entry name" value="ATP_GRASP"/>
    <property type="match status" value="1"/>
</dbReference>
<dbReference type="OrthoDB" id="24041at2"/>
<evidence type="ECO:0000256" key="4">
    <source>
        <dbReference type="PROSITE-ProRule" id="PRU00409"/>
    </source>
</evidence>
<evidence type="ECO:0000256" key="3">
    <source>
        <dbReference type="ARBA" id="ARBA00022840"/>
    </source>
</evidence>
<reference evidence="6 7" key="1">
    <citation type="submission" date="2019-03" db="EMBL/GenBank/DDBJ databases">
        <title>Genomic Encyclopedia of Type Strains, Phase IV (KMG-IV): sequencing the most valuable type-strain genomes for metagenomic binning, comparative biology and taxonomic classification.</title>
        <authorList>
            <person name="Goeker M."/>
        </authorList>
    </citation>
    <scope>NUCLEOTIDE SEQUENCE [LARGE SCALE GENOMIC DNA]</scope>
    <source>
        <strain evidence="6 7">DSM 45361</strain>
    </source>
</reference>
<dbReference type="GO" id="GO:0016874">
    <property type="term" value="F:ligase activity"/>
    <property type="evidence" value="ECO:0007669"/>
    <property type="project" value="UniProtKB-KW"/>
</dbReference>
<evidence type="ECO:0000313" key="7">
    <source>
        <dbReference type="Proteomes" id="UP000295444"/>
    </source>
</evidence>
<dbReference type="GO" id="GO:0046872">
    <property type="term" value="F:metal ion binding"/>
    <property type="evidence" value="ECO:0007669"/>
    <property type="project" value="InterPro"/>
</dbReference>
<evidence type="ECO:0000256" key="2">
    <source>
        <dbReference type="ARBA" id="ARBA00022741"/>
    </source>
</evidence>
<dbReference type="Pfam" id="PF18603">
    <property type="entry name" value="LAL_C2"/>
    <property type="match status" value="1"/>
</dbReference>
<dbReference type="PANTHER" id="PTHR43585:SF2">
    <property type="entry name" value="ATP-GRASP ENZYME FSQD"/>
    <property type="match status" value="1"/>
</dbReference>
<proteinExistence type="predicted"/>
<keyword evidence="1" id="KW-0436">Ligase</keyword>
<sequence length="409" mass="42323">MSVIVFVESNTTGTGRLFCRRAREFGLHPVLLAKNPARFPYVEADGIEHHVVDTDDPAAVLAAVKGLDRPIVGVASSSEYWVATAGEVAAALGLPHPDPDAVRACRDKARQRATLHAAGVPGAEFAAARTPDEAVGHAERIGFPVVVKPVAGSGSVATRLCRTPDEVRGAARLVLASDPAELGLPPQDAVLVEEYLDGPEFSVETLGTQVVGVTAKHLGPAPWFVEVGHDFPVDEPVGPTAVAALRALGLGWGAAHVEVRVTASGPRIIEVNPRLAGGMIPRVIEAATGIDVIAHVVAIAAGLPRPAAPARAGHASIRFLVAERSGVLDEVAGLDEARAADHVVEVELTKPVGTEITLRHSFTDRLGYAIAATDETGSGSVAARAAEEAVRTVRAHVAPISFAAEGTAG</sequence>
<evidence type="ECO:0000259" key="5">
    <source>
        <dbReference type="PROSITE" id="PS50975"/>
    </source>
</evidence>
<dbReference type="SUPFAM" id="SSF56059">
    <property type="entry name" value="Glutathione synthetase ATP-binding domain-like"/>
    <property type="match status" value="1"/>
</dbReference>
<gene>
    <name evidence="6" type="ORF">EV186_106458</name>
</gene>
<evidence type="ECO:0000313" key="6">
    <source>
        <dbReference type="EMBL" id="TDP94064.1"/>
    </source>
</evidence>
<dbReference type="GO" id="GO:0005524">
    <property type="term" value="F:ATP binding"/>
    <property type="evidence" value="ECO:0007669"/>
    <property type="project" value="UniProtKB-UniRule"/>
</dbReference>
<dbReference type="InterPro" id="IPR052032">
    <property type="entry name" value="ATP-dep_AA_Ligase"/>
</dbReference>
<dbReference type="InterPro" id="IPR036291">
    <property type="entry name" value="NAD(P)-bd_dom_sf"/>
</dbReference>
<dbReference type="InterPro" id="IPR011761">
    <property type="entry name" value="ATP-grasp"/>
</dbReference>
<name>A0A4R6S4A5_LABRH</name>
<keyword evidence="2 4" id="KW-0547">Nucleotide-binding</keyword>
<feature type="domain" description="ATP-grasp" evidence="5">
    <location>
        <begin position="112"/>
        <end position="301"/>
    </location>
</feature>
<dbReference type="Pfam" id="PF13535">
    <property type="entry name" value="ATP-grasp_4"/>
    <property type="match status" value="1"/>
</dbReference>
<accession>A0A4R6S4A5</accession>
<dbReference type="PROSITE" id="PS00867">
    <property type="entry name" value="CPSASE_2"/>
    <property type="match status" value="1"/>
</dbReference>
<dbReference type="InterPro" id="IPR040570">
    <property type="entry name" value="LAL_C2"/>
</dbReference>
<organism evidence="6 7">
    <name type="scientific">Labedaea rhizosphaerae</name>
    <dbReference type="NCBI Taxonomy" id="598644"/>
    <lineage>
        <taxon>Bacteria</taxon>
        <taxon>Bacillati</taxon>
        <taxon>Actinomycetota</taxon>
        <taxon>Actinomycetes</taxon>
        <taxon>Pseudonocardiales</taxon>
        <taxon>Pseudonocardiaceae</taxon>
        <taxon>Labedaea</taxon>
    </lineage>
</organism>
<dbReference type="Gene3D" id="3.30.470.20">
    <property type="entry name" value="ATP-grasp fold, B domain"/>
    <property type="match status" value="1"/>
</dbReference>
<dbReference type="SUPFAM" id="SSF51735">
    <property type="entry name" value="NAD(P)-binding Rossmann-fold domains"/>
    <property type="match status" value="1"/>
</dbReference>
<dbReference type="AlphaFoldDB" id="A0A4R6S4A5"/>
<keyword evidence="3 4" id="KW-0067">ATP-binding</keyword>
<protein>
    <submittedName>
        <fullName evidence="6">Biotin carboxylase</fullName>
    </submittedName>
</protein>
<comment type="caution">
    <text evidence="6">The sequence shown here is derived from an EMBL/GenBank/DDBJ whole genome shotgun (WGS) entry which is preliminary data.</text>
</comment>
<dbReference type="EMBL" id="SNXZ01000006">
    <property type="protein sequence ID" value="TDP94064.1"/>
    <property type="molecule type" value="Genomic_DNA"/>
</dbReference>
<evidence type="ECO:0000256" key="1">
    <source>
        <dbReference type="ARBA" id="ARBA00022598"/>
    </source>
</evidence>
<dbReference type="InterPro" id="IPR005479">
    <property type="entry name" value="CPAse_ATP-bd"/>
</dbReference>
<dbReference type="RefSeq" id="WP_133853029.1">
    <property type="nucleotide sequence ID" value="NZ_SNXZ01000006.1"/>
</dbReference>
<keyword evidence="7" id="KW-1185">Reference proteome</keyword>
<dbReference type="SMART" id="SM01209">
    <property type="entry name" value="GARS_A"/>
    <property type="match status" value="1"/>
</dbReference>
<dbReference type="Proteomes" id="UP000295444">
    <property type="component" value="Unassembled WGS sequence"/>
</dbReference>
<dbReference type="PANTHER" id="PTHR43585">
    <property type="entry name" value="FUMIPYRROLE BIOSYNTHESIS PROTEIN C"/>
    <property type="match status" value="1"/>
</dbReference>